<dbReference type="AlphaFoldDB" id="A0A024S531"/>
<name>A0A024S531_HYPJR</name>
<reference evidence="2" key="1">
    <citation type="journal article" date="2013" name="Ind. Biotechnol.">
        <title>Comparative genomics analysis of Trichoderma reesei strains.</title>
        <authorList>
            <person name="Koike H."/>
            <person name="Aerts A."/>
            <person name="LaButti K."/>
            <person name="Grigoriev I.V."/>
            <person name="Baker S.E."/>
        </authorList>
    </citation>
    <scope>NUCLEOTIDE SEQUENCE [LARGE SCALE GENOMIC DNA]</scope>
    <source>
        <strain evidence="2">ATCC 56765 / BCRC 32924 / NRRL 11460 / Rut C-30</strain>
    </source>
</reference>
<dbReference type="KEGG" id="trr:M419DRAFT_124015"/>
<evidence type="ECO:0000313" key="1">
    <source>
        <dbReference type="EMBL" id="ETS00455.1"/>
    </source>
</evidence>
<evidence type="ECO:0000313" key="2">
    <source>
        <dbReference type="Proteomes" id="UP000024376"/>
    </source>
</evidence>
<proteinExistence type="predicted"/>
<organism evidence="1 2">
    <name type="scientific">Hypocrea jecorina (strain ATCC 56765 / BCRC 32924 / NRRL 11460 / Rut C-30)</name>
    <name type="common">Trichoderma reesei</name>
    <dbReference type="NCBI Taxonomy" id="1344414"/>
    <lineage>
        <taxon>Eukaryota</taxon>
        <taxon>Fungi</taxon>
        <taxon>Dikarya</taxon>
        <taxon>Ascomycota</taxon>
        <taxon>Pezizomycotina</taxon>
        <taxon>Sordariomycetes</taxon>
        <taxon>Hypocreomycetidae</taxon>
        <taxon>Hypocreales</taxon>
        <taxon>Hypocreaceae</taxon>
        <taxon>Trichoderma</taxon>
    </lineage>
</organism>
<gene>
    <name evidence="1" type="ORF">M419DRAFT_124015</name>
</gene>
<dbReference type="Proteomes" id="UP000024376">
    <property type="component" value="Unassembled WGS sequence"/>
</dbReference>
<dbReference type="EMBL" id="KI911152">
    <property type="protein sequence ID" value="ETS00455.1"/>
    <property type="molecule type" value="Genomic_DNA"/>
</dbReference>
<accession>A0A024S531</accession>
<dbReference type="HOGENOM" id="CLU_2924372_0_0_1"/>
<protein>
    <submittedName>
        <fullName evidence="1">Uncharacterized protein</fullName>
    </submittedName>
</protein>
<sequence length="61" mass="6688">MGKPGTGRREKRRDDGDSRRRLTLLTLYYYYFFPPGCDSLVLAASDKGSRANPSSSSGSLG</sequence>